<evidence type="ECO:0000256" key="10">
    <source>
        <dbReference type="ARBA" id="ARBA00023136"/>
    </source>
</evidence>
<evidence type="ECO:0000313" key="14">
    <source>
        <dbReference type="EMBL" id="CAK9274334.1"/>
    </source>
</evidence>
<keyword evidence="6 11" id="KW-0547">Nucleotide-binding</keyword>
<evidence type="ECO:0000256" key="3">
    <source>
        <dbReference type="ARBA" id="ARBA00022679"/>
    </source>
</evidence>
<organism evidence="14 15">
    <name type="scientific">Sphagnum jensenii</name>
    <dbReference type="NCBI Taxonomy" id="128206"/>
    <lineage>
        <taxon>Eukaryota</taxon>
        <taxon>Viridiplantae</taxon>
        <taxon>Streptophyta</taxon>
        <taxon>Embryophyta</taxon>
        <taxon>Bryophyta</taxon>
        <taxon>Sphagnophytina</taxon>
        <taxon>Sphagnopsida</taxon>
        <taxon>Sphagnales</taxon>
        <taxon>Sphagnaceae</taxon>
        <taxon>Sphagnum</taxon>
    </lineage>
</organism>
<feature type="domain" description="Protein kinase" evidence="13">
    <location>
        <begin position="633"/>
        <end position="909"/>
    </location>
</feature>
<dbReference type="PROSITE" id="PS51450">
    <property type="entry name" value="LRR"/>
    <property type="match status" value="1"/>
</dbReference>
<dbReference type="SUPFAM" id="SSF56112">
    <property type="entry name" value="Protein kinase-like (PK-like)"/>
    <property type="match status" value="1"/>
</dbReference>
<dbReference type="Pfam" id="PF00069">
    <property type="entry name" value="Pkinase"/>
    <property type="match status" value="1"/>
</dbReference>
<evidence type="ECO:0000256" key="8">
    <source>
        <dbReference type="ARBA" id="ARBA00022840"/>
    </source>
</evidence>
<dbReference type="SMART" id="SM00220">
    <property type="entry name" value="S_TKc"/>
    <property type="match status" value="1"/>
</dbReference>
<dbReference type="Gene3D" id="1.10.510.10">
    <property type="entry name" value="Transferase(Phosphotransferase) domain 1"/>
    <property type="match status" value="1"/>
</dbReference>
<evidence type="ECO:0000256" key="5">
    <source>
        <dbReference type="ARBA" id="ARBA00022737"/>
    </source>
</evidence>
<feature type="binding site" evidence="11">
    <location>
        <position position="661"/>
    </location>
    <ligand>
        <name>ATP</name>
        <dbReference type="ChEBI" id="CHEBI:30616"/>
    </ligand>
</feature>
<dbReference type="Gene3D" id="3.80.10.10">
    <property type="entry name" value="Ribonuclease Inhibitor"/>
    <property type="match status" value="2"/>
</dbReference>
<dbReference type="PROSITE" id="PS00107">
    <property type="entry name" value="PROTEIN_KINASE_ATP"/>
    <property type="match status" value="1"/>
</dbReference>
<keyword evidence="7" id="KW-0418">Kinase</keyword>
<protein>
    <recommendedName>
        <fullName evidence="13">Protein kinase domain-containing protein</fullName>
    </recommendedName>
</protein>
<evidence type="ECO:0000259" key="13">
    <source>
        <dbReference type="PROSITE" id="PS50011"/>
    </source>
</evidence>
<dbReference type="InterPro" id="IPR051824">
    <property type="entry name" value="LRR_Rcpt-Like_S/T_Kinase"/>
</dbReference>
<dbReference type="InterPro" id="IPR001611">
    <property type="entry name" value="Leu-rich_rpt"/>
</dbReference>
<evidence type="ECO:0000256" key="9">
    <source>
        <dbReference type="ARBA" id="ARBA00022989"/>
    </source>
</evidence>
<evidence type="ECO:0000256" key="6">
    <source>
        <dbReference type="ARBA" id="ARBA00022741"/>
    </source>
</evidence>
<keyword evidence="4 12" id="KW-0812">Transmembrane</keyword>
<keyword evidence="9 12" id="KW-1133">Transmembrane helix</keyword>
<keyword evidence="15" id="KW-1185">Reference proteome</keyword>
<dbReference type="SUPFAM" id="SSF52058">
    <property type="entry name" value="L domain-like"/>
    <property type="match status" value="1"/>
</dbReference>
<keyword evidence="8 11" id="KW-0067">ATP-binding</keyword>
<name>A0ABP0X6X8_9BRYO</name>
<comment type="subcellular location">
    <subcellularLocation>
        <location evidence="1">Membrane</location>
    </subcellularLocation>
</comment>
<dbReference type="Proteomes" id="UP001497444">
    <property type="component" value="Chromosome 6"/>
</dbReference>
<keyword evidence="3" id="KW-0808">Transferase</keyword>
<evidence type="ECO:0000256" key="1">
    <source>
        <dbReference type="ARBA" id="ARBA00004370"/>
    </source>
</evidence>
<dbReference type="Pfam" id="PF00560">
    <property type="entry name" value="LRR_1"/>
    <property type="match status" value="1"/>
</dbReference>
<dbReference type="PROSITE" id="PS00108">
    <property type="entry name" value="PROTEIN_KINASE_ST"/>
    <property type="match status" value="1"/>
</dbReference>
<dbReference type="InterPro" id="IPR017441">
    <property type="entry name" value="Protein_kinase_ATP_BS"/>
</dbReference>
<dbReference type="InterPro" id="IPR025875">
    <property type="entry name" value="Leu-rich_rpt_4"/>
</dbReference>
<dbReference type="InterPro" id="IPR032675">
    <property type="entry name" value="LRR_dom_sf"/>
</dbReference>
<keyword evidence="10 12" id="KW-0472">Membrane</keyword>
<dbReference type="InterPro" id="IPR008271">
    <property type="entry name" value="Ser/Thr_kinase_AS"/>
</dbReference>
<evidence type="ECO:0000256" key="12">
    <source>
        <dbReference type="SAM" id="Phobius"/>
    </source>
</evidence>
<dbReference type="PANTHER" id="PTHR48006:SF34">
    <property type="entry name" value="OS08G0203700 PROTEIN"/>
    <property type="match status" value="1"/>
</dbReference>
<dbReference type="EMBL" id="OZ020101">
    <property type="protein sequence ID" value="CAK9274334.1"/>
    <property type="molecule type" value="Genomic_DNA"/>
</dbReference>
<keyword evidence="2" id="KW-0433">Leucine-rich repeat</keyword>
<gene>
    <name evidence="14" type="ORF">CSSPJE1EN1_LOCUS19812</name>
</gene>
<evidence type="ECO:0000313" key="15">
    <source>
        <dbReference type="Proteomes" id="UP001497444"/>
    </source>
</evidence>
<reference evidence="14" key="1">
    <citation type="submission" date="2024-02" db="EMBL/GenBank/DDBJ databases">
        <authorList>
            <consortium name="ELIXIR-Norway"/>
            <consortium name="Elixir Norway"/>
        </authorList>
    </citation>
    <scope>NUCLEOTIDE SEQUENCE</scope>
</reference>
<keyword evidence="5" id="KW-0677">Repeat</keyword>
<dbReference type="InterPro" id="IPR011009">
    <property type="entry name" value="Kinase-like_dom_sf"/>
</dbReference>
<feature type="transmembrane region" description="Helical" evidence="12">
    <location>
        <begin position="6"/>
        <end position="24"/>
    </location>
</feature>
<evidence type="ECO:0000256" key="11">
    <source>
        <dbReference type="PROSITE-ProRule" id="PRU10141"/>
    </source>
</evidence>
<proteinExistence type="predicted"/>
<evidence type="ECO:0000256" key="4">
    <source>
        <dbReference type="ARBA" id="ARBA00022692"/>
    </source>
</evidence>
<sequence length="960" mass="106510">MACNIMSWSIACAMQQLLIVMLIFQQLLLGVHPLGNIDQITSTPPFTNQTDVNAIKDLYSAWNNTPNIDSNETYHVVGLELSGLDLQGELSPAIGSLSSLTYLVITGNHRLTGPLPSTIGQLANLVVMDLHDNNFSGPIPDLSALSNLHQLNLSSNSLVGKVEDVFNLNQSNLFLLDLSSNQLSGGLHIALQFTNSIFRTLDQLNVSRNQLNGSLDDFFTYIFTNSSGITFAPYVSSIDLSYNQFSGNLMGLNGSGAFQTAVSLEVLSISNNKLSGEFPDLSSFPNLQKLDLSFNQLNGSLPPSIWSIANLNVLDLSENNFSNNLPIMDKSIEGQCPKSLTYLYMAGNSFNGSFPSQLFNCLKKLQVINFDGNAFNGVLNMTINTLLPSIEFSIVRNNISELIPTWDTAIYTPVLLGGNPCCSKIENGSLENEFIIYGDSSNQIQNAELNCRYNSFSPNIHAISRSSSSRKLTLILSITLPSVIAIIGGIIYYITFRQYCAQTLTLRNIQKEMAKQSTIYSYHELRPRALRTTRLTTARTREYATTILPIVYSATPCGGYIQMAQIPGIPEMESRSCPEIVPGGVPGLWELITPDCEIGSRRGLNQSCSPRRDLSNGVSHFQFGLQEEGCDNFHLDNKLGEGNFGVVYKGILSNGTELAIKCLKSSEQNDIGEFLNEVALITGIKHKNLVKLIGYCVRDAQRRFLVYEYVENKNIAEALWGDLFLDWSRRFNICVGIARGLAYLHEELQPCIIHRDIKASNILLDKNLNAKIADFGTARLFPDDVTQVLTERIVGTRGYLSPEYATCGHLTQKLDVYSFGVLLLEIISGKKVMDYNRPPKEINLCNWARSLEENNMLAYLVDERIHNNGVLDIQLQHVIDVAFLCIQTIPENRPLMSHVLAMILGEMNMQSRGESMTPNETGITILSDFTESNVFSHEPNSIDQNNANVEIELNLLHYAR</sequence>
<dbReference type="InterPro" id="IPR000719">
    <property type="entry name" value="Prot_kinase_dom"/>
</dbReference>
<accession>A0ABP0X6X8</accession>
<dbReference type="PANTHER" id="PTHR48006">
    <property type="entry name" value="LEUCINE-RICH REPEAT-CONTAINING PROTEIN DDB_G0281931-RELATED"/>
    <property type="match status" value="1"/>
</dbReference>
<evidence type="ECO:0000256" key="7">
    <source>
        <dbReference type="ARBA" id="ARBA00022777"/>
    </source>
</evidence>
<evidence type="ECO:0000256" key="2">
    <source>
        <dbReference type="ARBA" id="ARBA00022614"/>
    </source>
</evidence>
<dbReference type="PROSITE" id="PS50011">
    <property type="entry name" value="PROTEIN_KINASE_DOM"/>
    <property type="match status" value="1"/>
</dbReference>
<feature type="transmembrane region" description="Helical" evidence="12">
    <location>
        <begin position="472"/>
        <end position="494"/>
    </location>
</feature>
<dbReference type="Gene3D" id="3.30.200.20">
    <property type="entry name" value="Phosphorylase Kinase, domain 1"/>
    <property type="match status" value="1"/>
</dbReference>
<dbReference type="Pfam" id="PF12799">
    <property type="entry name" value="LRR_4"/>
    <property type="match status" value="1"/>
</dbReference>
<dbReference type="CDD" id="cd14066">
    <property type="entry name" value="STKc_IRAK"/>
    <property type="match status" value="1"/>
</dbReference>